<feature type="region of interest" description="Disordered" evidence="1">
    <location>
        <begin position="51"/>
        <end position="73"/>
    </location>
</feature>
<gene>
    <name evidence="2" type="ORF">GCM10009676_40620</name>
</gene>
<keyword evidence="3" id="KW-1185">Reference proteome</keyword>
<name>A0ABN1WIT6_9PSEU</name>
<comment type="caution">
    <text evidence="2">The sequence shown here is derived from an EMBL/GenBank/DDBJ whole genome shotgun (WGS) entry which is preliminary data.</text>
</comment>
<sequence length="127" mass="13955">MRPQHVAGLPQRRQPVGARDRHRRGPRVRQYQVGDVGGAVARVAHAVDQRQRRRQRLARGADLGEPVGRHVGDELGQLQPAGARVLDAVEQFPQDTETAGHETAGVAGVDARREHPDGQIERDHPAQ</sequence>
<proteinExistence type="predicted"/>
<evidence type="ECO:0000313" key="3">
    <source>
        <dbReference type="Proteomes" id="UP001500653"/>
    </source>
</evidence>
<reference evidence="2 3" key="1">
    <citation type="journal article" date="2019" name="Int. J. Syst. Evol. Microbiol.">
        <title>The Global Catalogue of Microorganisms (GCM) 10K type strain sequencing project: providing services to taxonomists for standard genome sequencing and annotation.</title>
        <authorList>
            <consortium name="The Broad Institute Genomics Platform"/>
            <consortium name="The Broad Institute Genome Sequencing Center for Infectious Disease"/>
            <person name="Wu L."/>
            <person name="Ma J."/>
        </authorList>
    </citation>
    <scope>NUCLEOTIDE SEQUENCE [LARGE SCALE GENOMIC DNA]</scope>
    <source>
        <strain evidence="2 3">JCM 13023</strain>
    </source>
</reference>
<feature type="region of interest" description="Disordered" evidence="1">
    <location>
        <begin position="94"/>
        <end position="127"/>
    </location>
</feature>
<evidence type="ECO:0000313" key="2">
    <source>
        <dbReference type="EMBL" id="GAA1249936.1"/>
    </source>
</evidence>
<protein>
    <submittedName>
        <fullName evidence="2">Uncharacterized protein</fullName>
    </submittedName>
</protein>
<accession>A0ABN1WIT6</accession>
<feature type="compositionally biased region" description="Basic and acidic residues" evidence="1">
    <location>
        <begin position="110"/>
        <end position="127"/>
    </location>
</feature>
<evidence type="ECO:0000256" key="1">
    <source>
        <dbReference type="SAM" id="MobiDB-lite"/>
    </source>
</evidence>
<organism evidence="2 3">
    <name type="scientific">Prauserella halophila</name>
    <dbReference type="NCBI Taxonomy" id="185641"/>
    <lineage>
        <taxon>Bacteria</taxon>
        <taxon>Bacillati</taxon>
        <taxon>Actinomycetota</taxon>
        <taxon>Actinomycetes</taxon>
        <taxon>Pseudonocardiales</taxon>
        <taxon>Pseudonocardiaceae</taxon>
        <taxon>Prauserella</taxon>
    </lineage>
</organism>
<dbReference type="Proteomes" id="UP001500653">
    <property type="component" value="Unassembled WGS sequence"/>
</dbReference>
<feature type="region of interest" description="Disordered" evidence="1">
    <location>
        <begin position="1"/>
        <end position="29"/>
    </location>
</feature>
<dbReference type="EMBL" id="BAAALN010000018">
    <property type="protein sequence ID" value="GAA1249936.1"/>
    <property type="molecule type" value="Genomic_DNA"/>
</dbReference>